<protein>
    <submittedName>
        <fullName evidence="2">Uncharacterized protein</fullName>
    </submittedName>
</protein>
<dbReference type="RefSeq" id="WP_317487414.1">
    <property type="nucleotide sequence ID" value="NZ_CP136051.1"/>
</dbReference>
<keyword evidence="1" id="KW-0472">Membrane</keyword>
<organism evidence="2 3">
    <name type="scientific">Imperialibacter roseus</name>
    <dbReference type="NCBI Taxonomy" id="1324217"/>
    <lineage>
        <taxon>Bacteria</taxon>
        <taxon>Pseudomonadati</taxon>
        <taxon>Bacteroidota</taxon>
        <taxon>Cytophagia</taxon>
        <taxon>Cytophagales</taxon>
        <taxon>Flammeovirgaceae</taxon>
        <taxon>Imperialibacter</taxon>
    </lineage>
</organism>
<evidence type="ECO:0000313" key="2">
    <source>
        <dbReference type="EMBL" id="WOK04611.1"/>
    </source>
</evidence>
<accession>A0ABZ0ILF6</accession>
<evidence type="ECO:0000313" key="3">
    <source>
        <dbReference type="Proteomes" id="UP001302349"/>
    </source>
</evidence>
<evidence type="ECO:0000256" key="1">
    <source>
        <dbReference type="SAM" id="Phobius"/>
    </source>
</evidence>
<reference evidence="2 3" key="1">
    <citation type="journal article" date="2023" name="Microbiol. Resour. Announc.">
        <title>Complete Genome Sequence of Imperialibacter roseus strain P4T.</title>
        <authorList>
            <person name="Tizabi D.R."/>
            <person name="Bachvaroff T."/>
            <person name="Hill R.T."/>
        </authorList>
    </citation>
    <scope>NUCLEOTIDE SEQUENCE [LARGE SCALE GENOMIC DNA]</scope>
    <source>
        <strain evidence="2 3">P4T</strain>
    </source>
</reference>
<name>A0ABZ0ILF6_9BACT</name>
<feature type="transmembrane region" description="Helical" evidence="1">
    <location>
        <begin position="6"/>
        <end position="25"/>
    </location>
</feature>
<proteinExistence type="predicted"/>
<sequence>MDFIDIALIGSYILVGIALLAAIILPLINALDDLSSLAMSAVGILILLVIFGLGYAISGDEVTAVYTKYDVDAGLSKLVGGSLIMMYLLTGVALVGIVYTEISKIVK</sequence>
<keyword evidence="3" id="KW-1185">Reference proteome</keyword>
<keyword evidence="1" id="KW-1133">Transmembrane helix</keyword>
<feature type="transmembrane region" description="Helical" evidence="1">
    <location>
        <begin position="37"/>
        <end position="58"/>
    </location>
</feature>
<dbReference type="Proteomes" id="UP001302349">
    <property type="component" value="Chromosome"/>
</dbReference>
<feature type="transmembrane region" description="Helical" evidence="1">
    <location>
        <begin position="78"/>
        <end position="99"/>
    </location>
</feature>
<keyword evidence="1" id="KW-0812">Transmembrane</keyword>
<dbReference type="EMBL" id="CP136051">
    <property type="protein sequence ID" value="WOK04611.1"/>
    <property type="molecule type" value="Genomic_DNA"/>
</dbReference>
<gene>
    <name evidence="2" type="ORF">RT717_16140</name>
</gene>